<dbReference type="InterPro" id="IPR022567">
    <property type="entry name" value="DUF3459"/>
</dbReference>
<dbReference type="Gene3D" id="1.10.10.760">
    <property type="entry name" value="E-set domains of sugar-utilizing enzymes"/>
    <property type="match status" value="1"/>
</dbReference>
<evidence type="ECO:0000256" key="9">
    <source>
        <dbReference type="ARBA" id="ARBA00023295"/>
    </source>
</evidence>
<evidence type="ECO:0000256" key="16">
    <source>
        <dbReference type="PIRSR" id="PIRSR006337-3"/>
    </source>
</evidence>
<dbReference type="InterPro" id="IPR013783">
    <property type="entry name" value="Ig-like_fold"/>
</dbReference>
<dbReference type="UniPathway" id="UPA00299"/>
<evidence type="ECO:0000256" key="10">
    <source>
        <dbReference type="ARBA" id="ARBA00032057"/>
    </source>
</evidence>
<dbReference type="InterPro" id="IPR014756">
    <property type="entry name" value="Ig_E-set"/>
</dbReference>
<dbReference type="InterPro" id="IPR012768">
    <property type="entry name" value="Trehalose_TreZ"/>
</dbReference>
<dbReference type="Proteomes" id="UP000289437">
    <property type="component" value="Unassembled WGS sequence"/>
</dbReference>
<dbReference type="InterPro" id="IPR017853">
    <property type="entry name" value="GH"/>
</dbReference>
<keyword evidence="8" id="KW-0119">Carbohydrate metabolism</keyword>
<feature type="site" description="Transition state stabilizer" evidence="16">
    <location>
        <position position="410"/>
    </location>
</feature>
<dbReference type="Gene3D" id="3.20.20.80">
    <property type="entry name" value="Glycosidases"/>
    <property type="match status" value="1"/>
</dbReference>
<dbReference type="PANTHER" id="PTHR43651">
    <property type="entry name" value="1,4-ALPHA-GLUCAN-BRANCHING ENZYME"/>
    <property type="match status" value="1"/>
</dbReference>
<evidence type="ECO:0000256" key="3">
    <source>
        <dbReference type="ARBA" id="ARBA00008061"/>
    </source>
</evidence>
<evidence type="ECO:0000259" key="17">
    <source>
        <dbReference type="SMART" id="SM00642"/>
    </source>
</evidence>
<gene>
    <name evidence="18" type="ORF">GRAN_1075</name>
</gene>
<reference evidence="19" key="2">
    <citation type="submission" date="2019-02" db="EMBL/GenBank/DDBJ databases">
        <title>Granulicella sibirica sp. nov., a psychrotolerant acidobacterium isolated from an organic soil layer in forested tundra, West Siberia.</title>
        <authorList>
            <person name="Oshkin I.Y."/>
            <person name="Kulichevskaya I.S."/>
            <person name="Rijpstra W.I.C."/>
            <person name="Sinninghe Damste J.S."/>
            <person name="Rakitin A.L."/>
            <person name="Ravin N.V."/>
            <person name="Dedysh S.N."/>
        </authorList>
    </citation>
    <scope>NUCLEOTIDE SEQUENCE [LARGE SCALE GENOMIC DNA]</scope>
    <source>
        <strain evidence="19">AF10</strain>
    </source>
</reference>
<proteinExistence type="inferred from homology"/>
<evidence type="ECO:0000256" key="15">
    <source>
        <dbReference type="PIRSR" id="PIRSR006337-1"/>
    </source>
</evidence>
<feature type="active site" description="Nucleophile" evidence="15">
    <location>
        <position position="285"/>
    </location>
</feature>
<comment type="subcellular location">
    <subcellularLocation>
        <location evidence="1 15">Cytoplasm</location>
    </subcellularLocation>
</comment>
<keyword evidence="6" id="KW-0963">Cytoplasm</keyword>
<protein>
    <recommendedName>
        <fullName evidence="5 13">Malto-oligosyltrehalose trehalohydrolase</fullName>
        <shortName evidence="14">MTHase</shortName>
        <ecNumber evidence="4 13">3.2.1.141</ecNumber>
    </recommendedName>
    <alternativeName>
        <fullName evidence="11 14">4-alpha-D-((1-&gt;4)-alpha-D-glucano)trehalose trehalohydrolase</fullName>
    </alternativeName>
    <alternativeName>
        <fullName evidence="10 14">Maltooligosyl trehalose trehalohydrolase</fullName>
    </alternativeName>
</protein>
<evidence type="ECO:0000256" key="6">
    <source>
        <dbReference type="ARBA" id="ARBA00022490"/>
    </source>
</evidence>
<sequence length="630" mass="69878">MLKITVADEAKQCSEAGARSVRSVHRMPFGAELQADGGVRFRVWAPEAESMRLALDGRAETIAMECDAGGWYEVVTSEAGVGSRYRFVLPDGTYVPDPVSRFQPEDVSGPSEVMDPAAYAWRNLEWRGRPWDEAILYELHIGTFTPEGTFLAAIGKLDHLVELGVTAIEIMSVGDFSGRWNWGYDGVLLYAPDSTYGRPDDLKALVDAAHDRGIMVILDVVYNHFGPEGNYLPQYFPQIMTDKYPTPWGQALNFDDRQSDRTREFILHNALYWVEEFRMDGLRLDAVHAIIDTSSTHILDELALSVRAVAGDRRVHLVLESDDTMLHRLGRDSEAQPLTSTAQWNHDIQLLAHLGMAKGQTEAQDRRDANRLGKALVEGFTAATQGIYTPAIDNGLIPPGGFVSFIQTHDVVGNRIAGERVTALAPPEVVRAMAAVYLLAPQVPMLFMGEEWGASTPFPYFCDFKGELADAVRKGRLEQFGDVARLEDQAYLAGVPDPLAESTFVSAKLRWDEVSQGVHAEWMDWYRRVIAVRRAEVVPLLAHLQKMAGTYVVRGPRAVTVRWAFEQGWLRLDANLSDVASGAFDAVDGRVIWQEGVGGVGGELGTWAVRWSVRDDALERVTATADSLRE</sequence>
<dbReference type="PIRSF" id="PIRSF006337">
    <property type="entry name" value="Trehalose_TreZ"/>
    <property type="match status" value="1"/>
</dbReference>
<comment type="catalytic activity">
    <reaction evidence="12 14">
        <text>hydrolysis of (1-&gt;4)-alpha-D-glucosidic linkage in 4-alpha-D-[(1-&gt;4)-alpha-D-glucanosyl]n trehalose to yield trehalose and (1-&gt;4)-alpha-D-glucan.</text>
        <dbReference type="EC" id="3.2.1.141"/>
    </reaction>
</comment>
<keyword evidence="19" id="KW-1185">Reference proteome</keyword>
<dbReference type="InterPro" id="IPR004193">
    <property type="entry name" value="Glyco_hydro_13_N"/>
</dbReference>
<evidence type="ECO:0000313" key="18">
    <source>
        <dbReference type="EMBL" id="RXH57765.1"/>
    </source>
</evidence>
<evidence type="ECO:0000256" key="8">
    <source>
        <dbReference type="ARBA" id="ARBA00023277"/>
    </source>
</evidence>
<evidence type="ECO:0000256" key="4">
    <source>
        <dbReference type="ARBA" id="ARBA00012268"/>
    </source>
</evidence>
<dbReference type="InterPro" id="IPR006047">
    <property type="entry name" value="GH13_cat_dom"/>
</dbReference>
<name>A0A4Q0T279_9BACT</name>
<evidence type="ECO:0000256" key="12">
    <source>
        <dbReference type="ARBA" id="ARBA00034013"/>
    </source>
</evidence>
<dbReference type="GO" id="GO:0033942">
    <property type="term" value="F:4-alpha-D-(1-&gt;4)-alpha-D-glucanotrehalose trehalohydrolase activity"/>
    <property type="evidence" value="ECO:0007669"/>
    <property type="project" value="UniProtKB-EC"/>
</dbReference>
<dbReference type="GO" id="GO:0005737">
    <property type="term" value="C:cytoplasm"/>
    <property type="evidence" value="ECO:0007669"/>
    <property type="project" value="UniProtKB-SubCell"/>
</dbReference>
<evidence type="ECO:0000256" key="2">
    <source>
        <dbReference type="ARBA" id="ARBA00005199"/>
    </source>
</evidence>
<evidence type="ECO:0000256" key="14">
    <source>
        <dbReference type="PIRNR" id="PIRNR006337"/>
    </source>
</evidence>
<comment type="pathway">
    <text evidence="2 14">Glycan biosynthesis; trehalose biosynthesis.</text>
</comment>
<dbReference type="Pfam" id="PF00128">
    <property type="entry name" value="Alpha-amylase"/>
    <property type="match status" value="1"/>
</dbReference>
<dbReference type="Pfam" id="PF11941">
    <property type="entry name" value="DUF3459"/>
    <property type="match status" value="1"/>
</dbReference>
<comment type="similarity">
    <text evidence="3 14">Belongs to the glycosyl hydrolase 13 family.</text>
</comment>
<dbReference type="NCBIfam" id="TIGR02402">
    <property type="entry name" value="trehalose_TreZ"/>
    <property type="match status" value="1"/>
</dbReference>
<dbReference type="SUPFAM" id="SSF51445">
    <property type="entry name" value="(Trans)glycosidases"/>
    <property type="match status" value="1"/>
</dbReference>
<keyword evidence="9 14" id="KW-0326">Glycosidase</keyword>
<dbReference type="SUPFAM" id="SSF81296">
    <property type="entry name" value="E set domains"/>
    <property type="match status" value="1"/>
</dbReference>
<dbReference type="AlphaFoldDB" id="A0A4Q0T279"/>
<dbReference type="Pfam" id="PF02922">
    <property type="entry name" value="CBM_48"/>
    <property type="match status" value="1"/>
</dbReference>
<feature type="domain" description="Glycosyl hydrolase family 13 catalytic" evidence="17">
    <location>
        <begin position="112"/>
        <end position="473"/>
    </location>
</feature>
<evidence type="ECO:0000256" key="11">
    <source>
        <dbReference type="ARBA" id="ARBA00033284"/>
    </source>
</evidence>
<dbReference type="Gene3D" id="2.60.40.10">
    <property type="entry name" value="Immunoglobulins"/>
    <property type="match status" value="1"/>
</dbReference>
<dbReference type="CDD" id="cd02853">
    <property type="entry name" value="E_set_MTHase_like_N"/>
    <property type="match status" value="1"/>
</dbReference>
<dbReference type="EC" id="3.2.1.141" evidence="4 13"/>
<dbReference type="InterPro" id="IPR044901">
    <property type="entry name" value="Trehalose_TreZ_E-set_sf"/>
</dbReference>
<organism evidence="18 19">
    <name type="scientific">Granulicella sibirica</name>
    <dbReference type="NCBI Taxonomy" id="2479048"/>
    <lineage>
        <taxon>Bacteria</taxon>
        <taxon>Pseudomonadati</taxon>
        <taxon>Acidobacteriota</taxon>
        <taxon>Terriglobia</taxon>
        <taxon>Terriglobales</taxon>
        <taxon>Acidobacteriaceae</taxon>
        <taxon>Granulicella</taxon>
    </lineage>
</organism>
<dbReference type="RefSeq" id="WP_206662698.1">
    <property type="nucleotide sequence ID" value="NZ_RDSM01000001.1"/>
</dbReference>
<dbReference type="PANTHER" id="PTHR43651:SF11">
    <property type="entry name" value="MALTO-OLIGOSYLTREHALOSE TREHALOHYDROLASE"/>
    <property type="match status" value="1"/>
</dbReference>
<evidence type="ECO:0000256" key="13">
    <source>
        <dbReference type="NCBIfam" id="TIGR02402"/>
    </source>
</evidence>
<feature type="active site" description="Proton donor" evidence="15">
    <location>
        <position position="320"/>
    </location>
</feature>
<evidence type="ECO:0000256" key="7">
    <source>
        <dbReference type="ARBA" id="ARBA00022801"/>
    </source>
</evidence>
<comment type="caution">
    <text evidence="18">The sequence shown here is derived from an EMBL/GenBank/DDBJ whole genome shotgun (WGS) entry which is preliminary data.</text>
</comment>
<evidence type="ECO:0000256" key="5">
    <source>
        <dbReference type="ARBA" id="ARBA00015938"/>
    </source>
</evidence>
<dbReference type="EMBL" id="RDSM01000001">
    <property type="protein sequence ID" value="RXH57765.1"/>
    <property type="molecule type" value="Genomic_DNA"/>
</dbReference>
<evidence type="ECO:0000313" key="19">
    <source>
        <dbReference type="Proteomes" id="UP000289437"/>
    </source>
</evidence>
<dbReference type="CDD" id="cd11325">
    <property type="entry name" value="AmyAc_GTHase"/>
    <property type="match status" value="1"/>
</dbReference>
<dbReference type="GO" id="GO:0005992">
    <property type="term" value="P:trehalose biosynthetic process"/>
    <property type="evidence" value="ECO:0007669"/>
    <property type="project" value="UniProtKB-UniRule"/>
</dbReference>
<reference evidence="18 19" key="1">
    <citation type="submission" date="2018-11" db="EMBL/GenBank/DDBJ databases">
        <authorList>
            <person name="Mardanov A.V."/>
            <person name="Ravin N.V."/>
            <person name="Dedysh S.N."/>
        </authorList>
    </citation>
    <scope>NUCLEOTIDE SEQUENCE [LARGE SCALE GENOMIC DNA]</scope>
    <source>
        <strain evidence="18 19">AF10</strain>
    </source>
</reference>
<evidence type="ECO:0000256" key="1">
    <source>
        <dbReference type="ARBA" id="ARBA00004496"/>
    </source>
</evidence>
<accession>A0A4Q0T279</accession>
<keyword evidence="7 14" id="KW-0378">Hydrolase</keyword>
<dbReference type="SMART" id="SM00642">
    <property type="entry name" value="Aamy"/>
    <property type="match status" value="1"/>
</dbReference>